<feature type="coiled-coil region" evidence="9">
    <location>
        <begin position="56"/>
        <end position="105"/>
    </location>
</feature>
<dbReference type="SUPFAM" id="SSF57903">
    <property type="entry name" value="FYVE/PHD zinc finger"/>
    <property type="match status" value="1"/>
</dbReference>
<evidence type="ECO:0000259" key="10">
    <source>
        <dbReference type="PROSITE" id="PS50016"/>
    </source>
</evidence>
<evidence type="ECO:0000256" key="3">
    <source>
        <dbReference type="ARBA" id="ARBA00022723"/>
    </source>
</evidence>
<dbReference type="PROSITE" id="PS50016">
    <property type="entry name" value="ZF_PHD_2"/>
    <property type="match status" value="1"/>
</dbReference>
<keyword evidence="4 8" id="KW-0863">Zinc-finger</keyword>
<protein>
    <submittedName>
        <fullName evidence="11">Chromatin modification-related protein YNG2</fullName>
    </submittedName>
</protein>
<keyword evidence="12" id="KW-1185">Reference proteome</keyword>
<dbReference type="InterPro" id="IPR019786">
    <property type="entry name" value="Zinc_finger_PHD-type_CS"/>
</dbReference>
<keyword evidence="5" id="KW-0862">Zinc</keyword>
<dbReference type="CDD" id="cd15505">
    <property type="entry name" value="PHD_ING"/>
    <property type="match status" value="1"/>
</dbReference>
<evidence type="ECO:0000256" key="7">
    <source>
        <dbReference type="ARBA" id="ARBA00023242"/>
    </source>
</evidence>
<dbReference type="InterPro" id="IPR019787">
    <property type="entry name" value="Znf_PHD-finger"/>
</dbReference>
<dbReference type="PROSITE" id="PS01359">
    <property type="entry name" value="ZF_PHD_1"/>
    <property type="match status" value="1"/>
</dbReference>
<comment type="subcellular location">
    <subcellularLocation>
        <location evidence="1">Nucleus</location>
    </subcellularLocation>
</comment>
<evidence type="ECO:0000313" key="12">
    <source>
        <dbReference type="Proteomes" id="UP001516464"/>
    </source>
</evidence>
<dbReference type="InterPro" id="IPR028651">
    <property type="entry name" value="ING_fam"/>
</dbReference>
<keyword evidence="7" id="KW-0539">Nucleus</keyword>
<evidence type="ECO:0000313" key="11">
    <source>
        <dbReference type="EMBL" id="KAF7684669.1"/>
    </source>
</evidence>
<evidence type="ECO:0000256" key="4">
    <source>
        <dbReference type="ARBA" id="ARBA00022771"/>
    </source>
</evidence>
<dbReference type="SMART" id="SM00249">
    <property type="entry name" value="PHD"/>
    <property type="match status" value="1"/>
</dbReference>
<comment type="similarity">
    <text evidence="2">Belongs to the ING family.</text>
</comment>
<evidence type="ECO:0000256" key="6">
    <source>
        <dbReference type="ARBA" id="ARBA00022853"/>
    </source>
</evidence>
<comment type="caution">
    <text evidence="11">The sequence shown here is derived from an EMBL/GenBank/DDBJ whole genome shotgun (WGS) entry which is preliminary data.</text>
</comment>
<dbReference type="InterPro" id="IPR001965">
    <property type="entry name" value="Znf_PHD"/>
</dbReference>
<evidence type="ECO:0000256" key="5">
    <source>
        <dbReference type="ARBA" id="ARBA00022833"/>
    </source>
</evidence>
<keyword evidence="6" id="KW-0156">Chromatin regulator</keyword>
<name>A0ABQ7I2M6_9MICR</name>
<organism evidence="11 12">
    <name type="scientific">Astathelohania contejeani</name>
    <dbReference type="NCBI Taxonomy" id="164912"/>
    <lineage>
        <taxon>Eukaryota</taxon>
        <taxon>Fungi</taxon>
        <taxon>Fungi incertae sedis</taxon>
        <taxon>Microsporidia</taxon>
        <taxon>Astathelohaniidae</taxon>
        <taxon>Astathelohania</taxon>
    </lineage>
</organism>
<proteinExistence type="inferred from homology"/>
<keyword evidence="9" id="KW-0175">Coiled coil</keyword>
<dbReference type="Gene3D" id="3.30.40.10">
    <property type="entry name" value="Zinc/RING finger domain, C3HC4 (zinc finger)"/>
    <property type="match status" value="1"/>
</dbReference>
<evidence type="ECO:0000256" key="1">
    <source>
        <dbReference type="ARBA" id="ARBA00004123"/>
    </source>
</evidence>
<reference evidence="11 12" key="1">
    <citation type="submission" date="2019-01" db="EMBL/GenBank/DDBJ databases">
        <title>Genomes sequencing and comparative genomics of infectious freshwater microsporidia, Cucumispora dikerogammari and Thelohania contejeani.</title>
        <authorList>
            <person name="Cormier A."/>
            <person name="Giraud I."/>
            <person name="Wattier R."/>
            <person name="Teixeira M."/>
            <person name="Grandjean F."/>
            <person name="Rigaud T."/>
            <person name="Cordaux R."/>
        </authorList>
    </citation>
    <scope>NUCLEOTIDE SEQUENCE [LARGE SCALE GENOMIC DNA]</scope>
    <source>
        <strain evidence="11">T1</strain>
        <tissue evidence="11">Spores</tissue>
    </source>
</reference>
<evidence type="ECO:0000256" key="9">
    <source>
        <dbReference type="SAM" id="Coils"/>
    </source>
</evidence>
<accession>A0ABQ7I2M6</accession>
<dbReference type="Proteomes" id="UP001516464">
    <property type="component" value="Unassembled WGS sequence"/>
</dbReference>
<dbReference type="PANTHER" id="PTHR10333:SF42">
    <property type="entry name" value="INHIBITOR OF GROWTH PROTEIN 5"/>
    <property type="match status" value="1"/>
</dbReference>
<gene>
    <name evidence="11" type="primary">YNG2</name>
    <name evidence="11" type="ORF">TCON_0153</name>
</gene>
<evidence type="ECO:0000256" key="8">
    <source>
        <dbReference type="PROSITE-ProRule" id="PRU00146"/>
    </source>
</evidence>
<evidence type="ECO:0000256" key="2">
    <source>
        <dbReference type="ARBA" id="ARBA00010210"/>
    </source>
</evidence>
<dbReference type="PANTHER" id="PTHR10333">
    <property type="entry name" value="INHIBITOR OF GROWTH PROTEIN"/>
    <property type="match status" value="1"/>
</dbReference>
<keyword evidence="3" id="KW-0479">Metal-binding</keyword>
<dbReference type="EMBL" id="SBIQ01000005">
    <property type="protein sequence ID" value="KAF7684669.1"/>
    <property type="molecule type" value="Genomic_DNA"/>
</dbReference>
<sequence length="179" mass="21056">MDPFEIIDSLLNEIQTFPLDTQYYLSQIKDCENHYQIYLCKYIHLYRKALYKEKAYKKYRKKLEKYSEKLNLYVEKRCMIVNSFLKKVKEILNSLDKKITNEELRISPPILEETSCVVRTGRGGDGESVYCICRQPSYGDMIECESVDCSIGWFHFGCVGLSVSPKGCWYCSRCKNDKK</sequence>
<feature type="domain" description="PHD-type" evidence="10">
    <location>
        <begin position="128"/>
        <end position="177"/>
    </location>
</feature>
<dbReference type="InterPro" id="IPR013083">
    <property type="entry name" value="Znf_RING/FYVE/PHD"/>
</dbReference>
<dbReference type="InterPro" id="IPR011011">
    <property type="entry name" value="Znf_FYVE_PHD"/>
</dbReference>